<reference evidence="2 3" key="1">
    <citation type="submission" date="2019-03" db="EMBL/GenBank/DDBJ databases">
        <title>Single cell metagenomics reveals metabolic interactions within the superorganism composed of flagellate Streblomastix strix and complex community of Bacteroidetes bacteria on its surface.</title>
        <authorList>
            <person name="Treitli S.C."/>
            <person name="Kolisko M."/>
            <person name="Husnik F."/>
            <person name="Keeling P."/>
            <person name="Hampl V."/>
        </authorList>
    </citation>
    <scope>NUCLEOTIDE SEQUENCE [LARGE SCALE GENOMIC DNA]</scope>
    <source>
        <strain evidence="2">ST1C</strain>
    </source>
</reference>
<evidence type="ECO:0000256" key="1">
    <source>
        <dbReference type="SAM" id="MobiDB-lite"/>
    </source>
</evidence>
<organism evidence="2 3">
    <name type="scientific">Streblomastix strix</name>
    <dbReference type="NCBI Taxonomy" id="222440"/>
    <lineage>
        <taxon>Eukaryota</taxon>
        <taxon>Metamonada</taxon>
        <taxon>Preaxostyla</taxon>
        <taxon>Oxymonadida</taxon>
        <taxon>Streblomastigidae</taxon>
        <taxon>Streblomastix</taxon>
    </lineage>
</organism>
<accession>A0A5J4QT29</accession>
<gene>
    <name evidence="2" type="ORF">EZS28_054278</name>
</gene>
<comment type="caution">
    <text evidence="2">The sequence shown here is derived from an EMBL/GenBank/DDBJ whole genome shotgun (WGS) entry which is preliminary data.</text>
</comment>
<evidence type="ECO:0000313" key="3">
    <source>
        <dbReference type="Proteomes" id="UP000324800"/>
    </source>
</evidence>
<name>A0A5J4QT29_9EUKA</name>
<dbReference type="Proteomes" id="UP000324800">
    <property type="component" value="Unassembled WGS sequence"/>
</dbReference>
<feature type="region of interest" description="Disordered" evidence="1">
    <location>
        <begin position="39"/>
        <end position="119"/>
    </location>
</feature>
<protein>
    <submittedName>
        <fullName evidence="2">Uncharacterized protein</fullName>
    </submittedName>
</protein>
<feature type="region of interest" description="Disordered" evidence="1">
    <location>
        <begin position="144"/>
        <end position="183"/>
    </location>
</feature>
<dbReference type="AlphaFoldDB" id="A0A5J4QT29"/>
<sequence>MSAFHDNGKIQLKTEVVFSKLKRITKMFDGIDDFDEFVMKQKPNEEEASNENENTFENSSHSEQVMLHPPKMRRKIKTSDSDPSVATPSHPPRKLRKDKKHKNSLKKSKTSEIESPGDNVVYPVIKKINGESKLSFKTLDFKFPPSKTKKDVHAVAPDKRNFPTADPSQRWEQCQPGRTMEAS</sequence>
<dbReference type="EMBL" id="SNRW01044563">
    <property type="protein sequence ID" value="KAA6323743.1"/>
    <property type="molecule type" value="Genomic_DNA"/>
</dbReference>
<feature type="compositionally biased region" description="Basic residues" evidence="1">
    <location>
        <begin position="91"/>
        <end position="108"/>
    </location>
</feature>
<feature type="compositionally biased region" description="Low complexity" evidence="1">
    <location>
        <begin position="51"/>
        <end position="63"/>
    </location>
</feature>
<evidence type="ECO:0000313" key="2">
    <source>
        <dbReference type="EMBL" id="KAA6323743.1"/>
    </source>
</evidence>
<feature type="compositionally biased region" description="Basic and acidic residues" evidence="1">
    <location>
        <begin position="148"/>
        <end position="161"/>
    </location>
</feature>
<proteinExistence type="predicted"/>